<dbReference type="EMBL" id="BMAW01012957">
    <property type="protein sequence ID" value="GFT31203.1"/>
    <property type="molecule type" value="Genomic_DNA"/>
</dbReference>
<keyword evidence="2" id="KW-1185">Reference proteome</keyword>
<name>A0A8X6NTU4_NEPPI</name>
<evidence type="ECO:0000313" key="1">
    <source>
        <dbReference type="EMBL" id="GFT31203.1"/>
    </source>
</evidence>
<reference evidence="1" key="1">
    <citation type="submission" date="2020-08" db="EMBL/GenBank/DDBJ databases">
        <title>Multicomponent nature underlies the extraordinary mechanical properties of spider dragline silk.</title>
        <authorList>
            <person name="Kono N."/>
            <person name="Nakamura H."/>
            <person name="Mori M."/>
            <person name="Yoshida Y."/>
            <person name="Ohtoshi R."/>
            <person name="Malay A.D."/>
            <person name="Moran D.A.P."/>
            <person name="Tomita M."/>
            <person name="Numata K."/>
            <person name="Arakawa K."/>
        </authorList>
    </citation>
    <scope>NUCLEOTIDE SEQUENCE</scope>
</reference>
<accession>A0A8X6NTU4</accession>
<protein>
    <submittedName>
        <fullName evidence="1">Uncharacterized protein</fullName>
    </submittedName>
</protein>
<dbReference type="AlphaFoldDB" id="A0A8X6NTU4"/>
<dbReference type="Proteomes" id="UP000887013">
    <property type="component" value="Unassembled WGS sequence"/>
</dbReference>
<sequence length="172" mass="20077">MKQHFADLEPILASRPIFILKELGSSQRVFIRIDSECVPFQSSYEVRYEIKDRTDHYFTLLVNRKEKNISINRLKPCFCENQDNVVTEQPKYFATFTPSDSHNKKTIQNKPALIAPTVATTWLGRTVKFPSEFHNFVQCLHKGRNNVVTLYLYKKFFVLGNSQCLFTFGCVR</sequence>
<proteinExistence type="predicted"/>
<gene>
    <name evidence="1" type="ORF">NPIL_192891</name>
</gene>
<comment type="caution">
    <text evidence="1">The sequence shown here is derived from an EMBL/GenBank/DDBJ whole genome shotgun (WGS) entry which is preliminary data.</text>
</comment>
<evidence type="ECO:0000313" key="2">
    <source>
        <dbReference type="Proteomes" id="UP000887013"/>
    </source>
</evidence>
<organism evidence="1 2">
    <name type="scientific">Nephila pilipes</name>
    <name type="common">Giant wood spider</name>
    <name type="synonym">Nephila maculata</name>
    <dbReference type="NCBI Taxonomy" id="299642"/>
    <lineage>
        <taxon>Eukaryota</taxon>
        <taxon>Metazoa</taxon>
        <taxon>Ecdysozoa</taxon>
        <taxon>Arthropoda</taxon>
        <taxon>Chelicerata</taxon>
        <taxon>Arachnida</taxon>
        <taxon>Araneae</taxon>
        <taxon>Araneomorphae</taxon>
        <taxon>Entelegynae</taxon>
        <taxon>Araneoidea</taxon>
        <taxon>Nephilidae</taxon>
        <taxon>Nephila</taxon>
    </lineage>
</organism>